<protein>
    <submittedName>
        <fullName evidence="1">Uncharacterized protein</fullName>
    </submittedName>
</protein>
<organism evidence="1">
    <name type="scientific">marine metagenome</name>
    <dbReference type="NCBI Taxonomy" id="408172"/>
    <lineage>
        <taxon>unclassified sequences</taxon>
        <taxon>metagenomes</taxon>
        <taxon>ecological metagenomes</taxon>
    </lineage>
</organism>
<reference evidence="1" key="1">
    <citation type="submission" date="2018-05" db="EMBL/GenBank/DDBJ databases">
        <authorList>
            <person name="Lanie J.A."/>
            <person name="Ng W.-L."/>
            <person name="Kazmierczak K.M."/>
            <person name="Andrzejewski T.M."/>
            <person name="Davidsen T.M."/>
            <person name="Wayne K.J."/>
            <person name="Tettelin H."/>
            <person name="Glass J.I."/>
            <person name="Rusch D."/>
            <person name="Podicherti R."/>
            <person name="Tsui H.-C.T."/>
            <person name="Winkler M.E."/>
        </authorList>
    </citation>
    <scope>NUCLEOTIDE SEQUENCE</scope>
</reference>
<dbReference type="EMBL" id="UINC01028915">
    <property type="protein sequence ID" value="SVB10760.1"/>
    <property type="molecule type" value="Genomic_DNA"/>
</dbReference>
<dbReference type="AlphaFoldDB" id="A0A382BAA9"/>
<accession>A0A382BAA9</accession>
<gene>
    <name evidence="1" type="ORF">METZ01_LOCUS163614</name>
</gene>
<sequence>EVADTDSIGILRIFSGFFIKRM</sequence>
<feature type="non-terminal residue" evidence="1">
    <location>
        <position position="1"/>
    </location>
</feature>
<proteinExistence type="predicted"/>
<name>A0A382BAA9_9ZZZZ</name>
<evidence type="ECO:0000313" key="1">
    <source>
        <dbReference type="EMBL" id="SVB10760.1"/>
    </source>
</evidence>